<dbReference type="PROSITE" id="PS50931">
    <property type="entry name" value="HTH_LYSR"/>
    <property type="match status" value="1"/>
</dbReference>
<dbReference type="RefSeq" id="WP_301812669.1">
    <property type="nucleotide sequence ID" value="NZ_JAUJZH010000016.1"/>
</dbReference>
<evidence type="ECO:0000256" key="1">
    <source>
        <dbReference type="ARBA" id="ARBA00009437"/>
    </source>
</evidence>
<protein>
    <submittedName>
        <fullName evidence="6">LysR family transcriptional regulator</fullName>
    </submittedName>
</protein>
<evidence type="ECO:0000256" key="3">
    <source>
        <dbReference type="ARBA" id="ARBA00023125"/>
    </source>
</evidence>
<dbReference type="Pfam" id="PF00126">
    <property type="entry name" value="HTH_1"/>
    <property type="match status" value="1"/>
</dbReference>
<evidence type="ECO:0000313" key="6">
    <source>
        <dbReference type="EMBL" id="MDO1534921.1"/>
    </source>
</evidence>
<organism evidence="6 7">
    <name type="scientific">Variovorax ginsengisoli</name>
    <dbReference type="NCBI Taxonomy" id="363844"/>
    <lineage>
        <taxon>Bacteria</taxon>
        <taxon>Pseudomonadati</taxon>
        <taxon>Pseudomonadota</taxon>
        <taxon>Betaproteobacteria</taxon>
        <taxon>Burkholderiales</taxon>
        <taxon>Comamonadaceae</taxon>
        <taxon>Variovorax</taxon>
    </lineage>
</organism>
<comment type="similarity">
    <text evidence="1">Belongs to the LysR transcriptional regulatory family.</text>
</comment>
<evidence type="ECO:0000256" key="4">
    <source>
        <dbReference type="ARBA" id="ARBA00023163"/>
    </source>
</evidence>
<accession>A0ABT8SBU9</accession>
<feature type="domain" description="HTH lysR-type" evidence="5">
    <location>
        <begin position="1"/>
        <end position="59"/>
    </location>
</feature>
<comment type="caution">
    <text evidence="6">The sequence shown here is derived from an EMBL/GenBank/DDBJ whole genome shotgun (WGS) entry which is preliminary data.</text>
</comment>
<dbReference type="PRINTS" id="PR00039">
    <property type="entry name" value="HTHLYSR"/>
</dbReference>
<reference evidence="6" key="1">
    <citation type="submission" date="2023-06" db="EMBL/GenBank/DDBJ databases">
        <authorList>
            <person name="Jiang Y."/>
            <person name="Liu Q."/>
        </authorList>
    </citation>
    <scope>NUCLEOTIDE SEQUENCE</scope>
    <source>
        <strain evidence="6">CGMCC 1.12090</strain>
    </source>
</reference>
<dbReference type="InterPro" id="IPR005119">
    <property type="entry name" value="LysR_subst-bd"/>
</dbReference>
<dbReference type="SUPFAM" id="SSF53850">
    <property type="entry name" value="Periplasmic binding protein-like II"/>
    <property type="match status" value="1"/>
</dbReference>
<dbReference type="PANTHER" id="PTHR30537:SF72">
    <property type="entry name" value="LYSR FAMILY TRANSCRIPTIONAL REGULATOR"/>
    <property type="match status" value="1"/>
</dbReference>
<dbReference type="InterPro" id="IPR036388">
    <property type="entry name" value="WH-like_DNA-bd_sf"/>
</dbReference>
<dbReference type="PANTHER" id="PTHR30537">
    <property type="entry name" value="HTH-TYPE TRANSCRIPTIONAL REGULATOR"/>
    <property type="match status" value="1"/>
</dbReference>
<dbReference type="SUPFAM" id="SSF46785">
    <property type="entry name" value="Winged helix' DNA-binding domain"/>
    <property type="match status" value="1"/>
</dbReference>
<dbReference type="InterPro" id="IPR036390">
    <property type="entry name" value="WH_DNA-bd_sf"/>
</dbReference>
<sequence>MDRLGALNVFVRASEARSFTIAGQQLGISSSAVSKAIVRLEERLGVRLFHRSTRTVSLTPEGGLFLARCRRILAEIEAAEGELSQAQSSPRGRLRVSIPSVGMLFLPTLAAFKRLYPEVELDIDCSDRLVDVIEEGFDAVIRTGAPADSRLMARAIGSYRRVIVGSPDYFERTGRPSKPEDLERHACFLYRYPSTGKLDDWPLGQGQRERAPELALGMVANTLDPLVSFVEQGLGVACIPDIAIRRQLEAGSLETVLDGFNEDCTTFRILWPSSRHLSPRLRGFVDFMAEKLFPL</sequence>
<evidence type="ECO:0000256" key="2">
    <source>
        <dbReference type="ARBA" id="ARBA00023015"/>
    </source>
</evidence>
<keyword evidence="3" id="KW-0238">DNA-binding</keyword>
<proteinExistence type="inferred from homology"/>
<dbReference type="Proteomes" id="UP001169027">
    <property type="component" value="Unassembled WGS sequence"/>
</dbReference>
<dbReference type="Pfam" id="PF03466">
    <property type="entry name" value="LysR_substrate"/>
    <property type="match status" value="1"/>
</dbReference>
<dbReference type="InterPro" id="IPR058163">
    <property type="entry name" value="LysR-type_TF_proteobact-type"/>
</dbReference>
<dbReference type="CDD" id="cd08476">
    <property type="entry name" value="PBP2_CrgA_like_7"/>
    <property type="match status" value="1"/>
</dbReference>
<dbReference type="InterPro" id="IPR000847">
    <property type="entry name" value="LysR_HTH_N"/>
</dbReference>
<evidence type="ECO:0000313" key="7">
    <source>
        <dbReference type="Proteomes" id="UP001169027"/>
    </source>
</evidence>
<dbReference type="Gene3D" id="3.40.190.290">
    <property type="match status" value="1"/>
</dbReference>
<keyword evidence="7" id="KW-1185">Reference proteome</keyword>
<name>A0ABT8SBU9_9BURK</name>
<dbReference type="EMBL" id="JAUKVY010000016">
    <property type="protein sequence ID" value="MDO1534921.1"/>
    <property type="molecule type" value="Genomic_DNA"/>
</dbReference>
<evidence type="ECO:0000259" key="5">
    <source>
        <dbReference type="PROSITE" id="PS50931"/>
    </source>
</evidence>
<keyword evidence="4" id="KW-0804">Transcription</keyword>
<gene>
    <name evidence="6" type="ORF">Q2T77_21745</name>
</gene>
<dbReference type="Gene3D" id="1.10.10.10">
    <property type="entry name" value="Winged helix-like DNA-binding domain superfamily/Winged helix DNA-binding domain"/>
    <property type="match status" value="1"/>
</dbReference>
<keyword evidence="2" id="KW-0805">Transcription regulation</keyword>